<feature type="transmembrane region" description="Helical" evidence="1">
    <location>
        <begin position="40"/>
        <end position="68"/>
    </location>
</feature>
<reference evidence="2 3" key="1">
    <citation type="journal article" date="2014" name="Genome Biol. Evol.">
        <title>The genome of the myxosporean Thelohanellus kitauei shows adaptations to nutrient acquisition within its fish host.</title>
        <authorList>
            <person name="Yang Y."/>
            <person name="Xiong J."/>
            <person name="Zhou Z."/>
            <person name="Huo F."/>
            <person name="Miao W."/>
            <person name="Ran C."/>
            <person name="Liu Y."/>
            <person name="Zhang J."/>
            <person name="Feng J."/>
            <person name="Wang M."/>
            <person name="Wang M."/>
            <person name="Wang L."/>
            <person name="Yao B."/>
        </authorList>
    </citation>
    <scope>NUCLEOTIDE SEQUENCE [LARGE SCALE GENOMIC DNA]</scope>
    <source>
        <strain evidence="2">Wuqing</strain>
    </source>
</reference>
<dbReference type="AlphaFoldDB" id="A0A0C2N8W7"/>
<gene>
    <name evidence="2" type="ORF">RF11_11707</name>
</gene>
<evidence type="ECO:0000256" key="1">
    <source>
        <dbReference type="SAM" id="Phobius"/>
    </source>
</evidence>
<proteinExistence type="predicted"/>
<name>A0A0C2N8W7_THEKT</name>
<evidence type="ECO:0000313" key="2">
    <source>
        <dbReference type="EMBL" id="KII72780.1"/>
    </source>
</evidence>
<dbReference type="Proteomes" id="UP000031668">
    <property type="component" value="Unassembled WGS sequence"/>
</dbReference>
<dbReference type="EMBL" id="JWZT01001101">
    <property type="protein sequence ID" value="KII72780.1"/>
    <property type="molecule type" value="Genomic_DNA"/>
</dbReference>
<protein>
    <submittedName>
        <fullName evidence="2">Uncharacterized protein</fullName>
    </submittedName>
</protein>
<keyword evidence="1" id="KW-1133">Transmembrane helix</keyword>
<keyword evidence="1" id="KW-0472">Membrane</keyword>
<organism evidence="2 3">
    <name type="scientific">Thelohanellus kitauei</name>
    <name type="common">Myxosporean</name>
    <dbReference type="NCBI Taxonomy" id="669202"/>
    <lineage>
        <taxon>Eukaryota</taxon>
        <taxon>Metazoa</taxon>
        <taxon>Cnidaria</taxon>
        <taxon>Myxozoa</taxon>
        <taxon>Myxosporea</taxon>
        <taxon>Bivalvulida</taxon>
        <taxon>Platysporina</taxon>
        <taxon>Myxobolidae</taxon>
        <taxon>Thelohanellus</taxon>
    </lineage>
</organism>
<comment type="caution">
    <text evidence="2">The sequence shown here is derived from an EMBL/GenBank/DDBJ whole genome shotgun (WGS) entry which is preliminary data.</text>
</comment>
<keyword evidence="1" id="KW-0812">Transmembrane</keyword>
<accession>A0A0C2N8W7</accession>
<sequence length="152" mass="17518">MMDIFKPLLNSIKSMIENPKMIKFMQVSTNEMTNTLNSTFFMILALRYTCSWVTSSLAAALFMALFILTTRTTFIHTRITIDINWLKKMVIKAVKGSMTFEYTQTGTDESLIFGISKYIQYGVVKIENIMNPTQIPNMAILIRFLLNKTLYV</sequence>
<keyword evidence="3" id="KW-1185">Reference proteome</keyword>
<evidence type="ECO:0000313" key="3">
    <source>
        <dbReference type="Proteomes" id="UP000031668"/>
    </source>
</evidence>